<name>A0A9E7IN22_9CAUD</name>
<gene>
    <name evidence="2" type="ORF">Mbo2_013</name>
</gene>
<evidence type="ECO:0000313" key="2">
    <source>
        <dbReference type="EMBL" id="URG17383.1"/>
    </source>
</evidence>
<protein>
    <submittedName>
        <fullName evidence="2">Uncharacterized protein</fullName>
    </submittedName>
</protein>
<dbReference type="EMBL" id="ON191531">
    <property type="protein sequence ID" value="URG17383.1"/>
    <property type="molecule type" value="Genomic_DNA"/>
</dbReference>
<keyword evidence="3" id="KW-1185">Reference proteome</keyword>
<organism evidence="2 3">
    <name type="scientific">Rhodococcus phage Mbo2</name>
    <dbReference type="NCBI Taxonomy" id="2936911"/>
    <lineage>
        <taxon>Viruses</taxon>
        <taxon>Duplodnaviria</taxon>
        <taxon>Heunggongvirae</taxon>
        <taxon>Uroviricota</taxon>
        <taxon>Caudoviricetes</taxon>
        <taxon>Caudoviricetes incertae sedis</taxon>
        <taxon>Mboduovirus</taxon>
        <taxon>Mboduovirus mbo2</taxon>
    </lineage>
</organism>
<sequence>MASKITKNGDGKTATIKPTIGSTGGPNDSKGAPALRRQPLAQNTPRVAKRLPNQNKPVTRRQGH</sequence>
<proteinExistence type="predicted"/>
<dbReference type="Proteomes" id="UP001057233">
    <property type="component" value="Segment"/>
</dbReference>
<reference evidence="2" key="1">
    <citation type="submission" date="2022-04" db="EMBL/GenBank/DDBJ databases">
        <authorList>
            <person name="Hwangbo M."/>
            <person name="Wang B."/>
            <person name="Gill J.J."/>
            <person name="Chu K.-H."/>
            <person name="Young R."/>
        </authorList>
    </citation>
    <scope>NUCLEOTIDE SEQUENCE</scope>
</reference>
<feature type="region of interest" description="Disordered" evidence="1">
    <location>
        <begin position="1"/>
        <end position="64"/>
    </location>
</feature>
<evidence type="ECO:0000256" key="1">
    <source>
        <dbReference type="SAM" id="MobiDB-lite"/>
    </source>
</evidence>
<accession>A0A9E7IN22</accession>
<evidence type="ECO:0000313" key="3">
    <source>
        <dbReference type="Proteomes" id="UP001057233"/>
    </source>
</evidence>